<evidence type="ECO:0000256" key="5">
    <source>
        <dbReference type="ARBA" id="ARBA00022801"/>
    </source>
</evidence>
<reference evidence="8 9" key="1">
    <citation type="submission" date="2016-12" db="EMBL/GenBank/DDBJ databases">
        <title>Study of bacterial adaptation to deep sea.</title>
        <authorList>
            <person name="Song J."/>
            <person name="Yoshizawa S."/>
            <person name="Kogure K."/>
        </authorList>
    </citation>
    <scope>NUCLEOTIDE SEQUENCE [LARGE SCALE GENOMIC DNA]</scope>
    <source>
        <strain evidence="8 9">SAORIC-165</strain>
    </source>
</reference>
<dbReference type="OrthoDB" id="176516at2"/>
<evidence type="ECO:0000256" key="6">
    <source>
        <dbReference type="ARBA" id="ARBA00022837"/>
    </source>
</evidence>
<keyword evidence="9" id="KW-1185">Reference proteome</keyword>
<gene>
    <name evidence="8" type="ORF">BSZ32_10160</name>
</gene>
<dbReference type="PANTHER" id="PTHR42693">
    <property type="entry name" value="ARYLSULFATASE FAMILY MEMBER"/>
    <property type="match status" value="1"/>
</dbReference>
<dbReference type="InterPro" id="IPR050738">
    <property type="entry name" value="Sulfatase"/>
</dbReference>
<evidence type="ECO:0000313" key="8">
    <source>
        <dbReference type="EMBL" id="PQJ28817.1"/>
    </source>
</evidence>
<feature type="domain" description="Sulfatase N-terminal" evidence="7">
    <location>
        <begin position="42"/>
        <end position="210"/>
    </location>
</feature>
<dbReference type="EMBL" id="MQWA01000001">
    <property type="protein sequence ID" value="PQJ28817.1"/>
    <property type="molecule type" value="Genomic_DNA"/>
</dbReference>
<dbReference type="AlphaFoldDB" id="A0A2S7U2N6"/>
<dbReference type="Gene3D" id="3.40.720.10">
    <property type="entry name" value="Alkaline Phosphatase, subunit A"/>
    <property type="match status" value="1"/>
</dbReference>
<accession>A0A2S7U2N6</accession>
<keyword evidence="4" id="KW-0732">Signal</keyword>
<dbReference type="Proteomes" id="UP000239907">
    <property type="component" value="Unassembled WGS sequence"/>
</dbReference>
<dbReference type="Pfam" id="PF00884">
    <property type="entry name" value="Sulfatase"/>
    <property type="match status" value="1"/>
</dbReference>
<keyword evidence="5" id="KW-0378">Hydrolase</keyword>
<comment type="similarity">
    <text evidence="2">Belongs to the sulfatase family.</text>
</comment>
<evidence type="ECO:0000256" key="3">
    <source>
        <dbReference type="ARBA" id="ARBA00022723"/>
    </source>
</evidence>
<dbReference type="GO" id="GO:0046872">
    <property type="term" value="F:metal ion binding"/>
    <property type="evidence" value="ECO:0007669"/>
    <property type="project" value="UniProtKB-KW"/>
</dbReference>
<dbReference type="InterPro" id="IPR000917">
    <property type="entry name" value="Sulfatase_N"/>
</dbReference>
<organism evidence="8 9">
    <name type="scientific">Rubritalea profundi</name>
    <dbReference type="NCBI Taxonomy" id="1658618"/>
    <lineage>
        <taxon>Bacteria</taxon>
        <taxon>Pseudomonadati</taxon>
        <taxon>Verrucomicrobiota</taxon>
        <taxon>Verrucomicrobiia</taxon>
        <taxon>Verrucomicrobiales</taxon>
        <taxon>Rubritaleaceae</taxon>
        <taxon>Rubritalea</taxon>
    </lineage>
</organism>
<evidence type="ECO:0000256" key="4">
    <source>
        <dbReference type="ARBA" id="ARBA00022729"/>
    </source>
</evidence>
<evidence type="ECO:0000256" key="1">
    <source>
        <dbReference type="ARBA" id="ARBA00001913"/>
    </source>
</evidence>
<dbReference type="RefSeq" id="WP_105043307.1">
    <property type="nucleotide sequence ID" value="NZ_MQWA01000001.1"/>
</dbReference>
<comment type="caution">
    <text evidence="8">The sequence shown here is derived from an EMBL/GenBank/DDBJ whole genome shotgun (WGS) entry which is preliminary data.</text>
</comment>
<evidence type="ECO:0000256" key="2">
    <source>
        <dbReference type="ARBA" id="ARBA00008779"/>
    </source>
</evidence>
<sequence>MPLGPEPYSPLQHGFDVDIPHWAGPGSAGSFVAPWRFPEFKYNKPKEHIEDRMAEEAVKWLGSLKGKQPFFMNYWQFSVHAPFHAKQNLIDKYRKVIDPKDAQRSPTYAAMVHSLDDAVGTLLHAVDKAGIVEKTIIVFYSDNSGNKYSEVDSNRPTSNRPLRGGKATMYVGIRVPCIIAWPGVTQPGSRSEEVIQTSGFYPTLLNQLGVSYPEDHPVDGIDITPALGGGKLDRKAIFTYFPHGVPVPDWLPPSVSIHYENWKLIRLFHQGENGAHGYRLYDLSKDIGETTDLTASNPEMVSKLDKLIEDYLTDSNAVVPKPNPRFDPTKYAPEKVGVGAKKFSLIKKGEKKKQGKKKP</sequence>
<name>A0A2S7U2N6_9BACT</name>
<dbReference type="SUPFAM" id="SSF53649">
    <property type="entry name" value="Alkaline phosphatase-like"/>
    <property type="match status" value="1"/>
</dbReference>
<dbReference type="InterPro" id="IPR017850">
    <property type="entry name" value="Alkaline_phosphatase_core_sf"/>
</dbReference>
<keyword evidence="3" id="KW-0479">Metal-binding</keyword>
<evidence type="ECO:0000313" key="9">
    <source>
        <dbReference type="Proteomes" id="UP000239907"/>
    </source>
</evidence>
<protein>
    <recommendedName>
        <fullName evidence="7">Sulfatase N-terminal domain-containing protein</fullName>
    </recommendedName>
</protein>
<comment type="cofactor">
    <cofactor evidence="1">
        <name>Ca(2+)</name>
        <dbReference type="ChEBI" id="CHEBI:29108"/>
    </cofactor>
</comment>
<dbReference type="GO" id="GO:0004065">
    <property type="term" value="F:arylsulfatase activity"/>
    <property type="evidence" value="ECO:0007669"/>
    <property type="project" value="TreeGrafter"/>
</dbReference>
<keyword evidence="6" id="KW-0106">Calcium</keyword>
<evidence type="ECO:0000259" key="7">
    <source>
        <dbReference type="Pfam" id="PF00884"/>
    </source>
</evidence>
<dbReference type="Gene3D" id="3.30.1120.10">
    <property type="match status" value="1"/>
</dbReference>
<proteinExistence type="inferred from homology"/>
<dbReference type="PANTHER" id="PTHR42693:SF42">
    <property type="entry name" value="ARYLSULFATASE G"/>
    <property type="match status" value="1"/>
</dbReference>